<organism evidence="1 2">
    <name type="scientific">Pistacia atlantica</name>
    <dbReference type="NCBI Taxonomy" id="434234"/>
    <lineage>
        <taxon>Eukaryota</taxon>
        <taxon>Viridiplantae</taxon>
        <taxon>Streptophyta</taxon>
        <taxon>Embryophyta</taxon>
        <taxon>Tracheophyta</taxon>
        <taxon>Spermatophyta</taxon>
        <taxon>Magnoliopsida</taxon>
        <taxon>eudicotyledons</taxon>
        <taxon>Gunneridae</taxon>
        <taxon>Pentapetalae</taxon>
        <taxon>rosids</taxon>
        <taxon>malvids</taxon>
        <taxon>Sapindales</taxon>
        <taxon>Anacardiaceae</taxon>
        <taxon>Pistacia</taxon>
    </lineage>
</organism>
<keyword evidence="2" id="KW-1185">Reference proteome</keyword>
<evidence type="ECO:0000313" key="1">
    <source>
        <dbReference type="EMBL" id="KAJ0079598.1"/>
    </source>
</evidence>
<dbReference type="Proteomes" id="UP001164250">
    <property type="component" value="Chromosome 13"/>
</dbReference>
<sequence length="292" mass="32328">MDLKDLGRPVAFLAKMIGHRPLAVSLVGKGLLDANRVRRLLDSSCPREVTLDVLMMVSDLARMDKGFYEYINGASMLEFLKEYLTHEDPNVRAKTCSALGNMCRHSSYFYTSLAKHQIIGLLIDRCADPDKRTRNFASFAIGNASYHNDVLYEELRRSIPQLANILLSAEEDKTKANAAGALSNLVRNSNKLCEDIVSKGAMEVFLKLVADCSVLALNPSRRDAVNESPLKIALFSLTKMCAHQPCRHFLRSSELFPVIGRLRQSPESTIPNYASVIISKVGDATGPITLPN</sequence>
<gene>
    <name evidence="1" type="ORF">Patl1_24501</name>
</gene>
<reference evidence="2" key="1">
    <citation type="journal article" date="2023" name="G3 (Bethesda)">
        <title>Genome assembly and association tests identify interacting loci associated with vigor, precocity, and sex in interspecific pistachio rootstocks.</title>
        <authorList>
            <person name="Palmer W."/>
            <person name="Jacygrad E."/>
            <person name="Sagayaradj S."/>
            <person name="Cavanaugh K."/>
            <person name="Han R."/>
            <person name="Bertier L."/>
            <person name="Beede B."/>
            <person name="Kafkas S."/>
            <person name="Golino D."/>
            <person name="Preece J."/>
            <person name="Michelmore R."/>
        </authorList>
    </citation>
    <scope>NUCLEOTIDE SEQUENCE [LARGE SCALE GENOMIC DNA]</scope>
</reference>
<evidence type="ECO:0000313" key="2">
    <source>
        <dbReference type="Proteomes" id="UP001164250"/>
    </source>
</evidence>
<proteinExistence type="predicted"/>
<name>A0ACC0ZZQ7_9ROSI</name>
<accession>A0ACC0ZZQ7</accession>
<dbReference type="EMBL" id="CM047909">
    <property type="protein sequence ID" value="KAJ0079598.1"/>
    <property type="molecule type" value="Genomic_DNA"/>
</dbReference>
<protein>
    <submittedName>
        <fullName evidence="1">Uncharacterized protein</fullName>
    </submittedName>
</protein>
<comment type="caution">
    <text evidence="1">The sequence shown here is derived from an EMBL/GenBank/DDBJ whole genome shotgun (WGS) entry which is preliminary data.</text>
</comment>